<dbReference type="AlphaFoldDB" id="A0A6A2X166"/>
<keyword evidence="10" id="KW-1185">Reference proteome</keyword>
<evidence type="ECO:0000256" key="2">
    <source>
        <dbReference type="ARBA" id="ARBA00022692"/>
    </source>
</evidence>
<dbReference type="InterPro" id="IPR039306">
    <property type="entry name" value="MYOB"/>
</dbReference>
<accession>A0A6A2X166</accession>
<dbReference type="PROSITE" id="PS51775">
    <property type="entry name" value="GTD_BINDING"/>
    <property type="match status" value="1"/>
</dbReference>
<evidence type="ECO:0000256" key="7">
    <source>
        <dbReference type="SAM" id="Phobius"/>
    </source>
</evidence>
<feature type="coiled-coil region" evidence="5">
    <location>
        <begin position="516"/>
        <end position="614"/>
    </location>
</feature>
<evidence type="ECO:0000256" key="6">
    <source>
        <dbReference type="SAM" id="MobiDB-lite"/>
    </source>
</evidence>
<dbReference type="Pfam" id="PF04576">
    <property type="entry name" value="Zein-binding"/>
    <property type="match status" value="1"/>
</dbReference>
<keyword evidence="4 7" id="KW-0472">Membrane</keyword>
<dbReference type="PANTHER" id="PTHR31448:SF39">
    <property type="entry name" value="MYOSIN-BINDING PROTEIN 4-RELATED"/>
    <property type="match status" value="1"/>
</dbReference>
<evidence type="ECO:0000256" key="5">
    <source>
        <dbReference type="SAM" id="Coils"/>
    </source>
</evidence>
<gene>
    <name evidence="9" type="ORF">F3Y22_tig00116951pilonHSYRG00830</name>
</gene>
<proteinExistence type="predicted"/>
<evidence type="ECO:0000313" key="10">
    <source>
        <dbReference type="Proteomes" id="UP000436088"/>
    </source>
</evidence>
<evidence type="ECO:0000256" key="4">
    <source>
        <dbReference type="ARBA" id="ARBA00023136"/>
    </source>
</evidence>
<feature type="region of interest" description="Disordered" evidence="6">
    <location>
        <begin position="246"/>
        <end position="276"/>
    </location>
</feature>
<feature type="domain" description="GTD-binding" evidence="8">
    <location>
        <begin position="514"/>
        <end position="612"/>
    </location>
</feature>
<evidence type="ECO:0000256" key="1">
    <source>
        <dbReference type="ARBA" id="ARBA00004167"/>
    </source>
</evidence>
<comment type="caution">
    <text evidence="9">The sequence shown here is derived from an EMBL/GenBank/DDBJ whole genome shotgun (WGS) entry which is preliminary data.</text>
</comment>
<comment type="subcellular location">
    <subcellularLocation>
        <location evidence="1">Membrane</location>
        <topology evidence="1">Single-pass membrane protein</topology>
    </subcellularLocation>
</comment>
<dbReference type="PANTHER" id="PTHR31448">
    <property type="entry name" value="MYOSIN-BINDING PROTEIN 2"/>
    <property type="match status" value="1"/>
</dbReference>
<dbReference type="EMBL" id="VEPZ02001731">
    <property type="protein sequence ID" value="KAE8660785.1"/>
    <property type="molecule type" value="Genomic_DNA"/>
</dbReference>
<protein>
    <submittedName>
        <fullName evidence="9">IND1(Iron-sulfur protein required for NADH dehydrogenase)-like isoform 1</fullName>
    </submittedName>
</protein>
<organism evidence="9 10">
    <name type="scientific">Hibiscus syriacus</name>
    <name type="common">Rose of Sharon</name>
    <dbReference type="NCBI Taxonomy" id="106335"/>
    <lineage>
        <taxon>Eukaryota</taxon>
        <taxon>Viridiplantae</taxon>
        <taxon>Streptophyta</taxon>
        <taxon>Embryophyta</taxon>
        <taxon>Tracheophyta</taxon>
        <taxon>Spermatophyta</taxon>
        <taxon>Magnoliopsida</taxon>
        <taxon>eudicotyledons</taxon>
        <taxon>Gunneridae</taxon>
        <taxon>Pentapetalae</taxon>
        <taxon>rosids</taxon>
        <taxon>malvids</taxon>
        <taxon>Malvales</taxon>
        <taxon>Malvaceae</taxon>
        <taxon>Malvoideae</taxon>
        <taxon>Hibiscus</taxon>
    </lineage>
</organism>
<dbReference type="GO" id="GO:0016020">
    <property type="term" value="C:membrane"/>
    <property type="evidence" value="ECO:0007669"/>
    <property type="project" value="UniProtKB-SubCell"/>
</dbReference>
<name>A0A6A2X166_HIBSY</name>
<dbReference type="Proteomes" id="UP000436088">
    <property type="component" value="Unassembled WGS sequence"/>
</dbReference>
<feature type="compositionally biased region" description="Polar residues" evidence="6">
    <location>
        <begin position="732"/>
        <end position="767"/>
    </location>
</feature>
<evidence type="ECO:0000256" key="3">
    <source>
        <dbReference type="ARBA" id="ARBA00022989"/>
    </source>
</evidence>
<dbReference type="GO" id="GO:0080115">
    <property type="term" value="F:myosin XI tail binding"/>
    <property type="evidence" value="ECO:0007669"/>
    <property type="project" value="UniProtKB-ARBA"/>
</dbReference>
<evidence type="ECO:0000259" key="8">
    <source>
        <dbReference type="PROSITE" id="PS51775"/>
    </source>
</evidence>
<keyword evidence="2 7" id="KW-0812">Transmembrane</keyword>
<keyword evidence="5" id="KW-0175">Coiled coil</keyword>
<keyword evidence="3 7" id="KW-1133">Transmembrane helix</keyword>
<feature type="transmembrane region" description="Helical" evidence="7">
    <location>
        <begin position="12"/>
        <end position="35"/>
    </location>
</feature>
<sequence length="842" mass="94605">MAINDTSHVQRIYKGFATVLKSAACECFLIVLLFVDASLSYLLTRFAHYCGLQSPCIVCSRLDHVFRSEEPGYYWNLFCSKHRSEISLLIACNIHGKLVDGRSVCENCLSSHIEDTKSYSYMQRVSLGNLGVDPAGFGYYVCLCCNEPWTPGQNAQGLSPLKSRGIAVAKSNINFPRCLRSRSGMKKIKEKSSAPVEACFGKTGFDPPSHDGYTELKITSESEHEIPFSEDEVSSCMVPDTYKSKKDSLVQSAPEAPSKRLCSNSARRKQSDANEHYDVTCLPPDVLSDNDACDSNEQLADQKSNRSIFPEVISLDDIPASSCLEKVDKPTSIDVTENPYETSLRKLADVTEASKNENIPINKDRALKLISKSSGADFETDRVVDDIAVVHPRVVYMPPVCGEEKSEPMFVMEEPMPTYNNGVNKDRSLPDQYSSGEGIQLSFNNCPELQDNSDDFDEETNESNPYGVQSFDNYFTEINEFVYESFDNYFIQRSDFGSLESLHESTFNEIEGEDPVDRLKRQNEHYRKCVNDLHKEFEEERNASAIAANQAMAMITRLQEEKSALQMETLHYLRMMDEQADHNGDALDKANDLLSEKEKEIQDLEAELEFYRLNITDEALMEILPEASINLMNRQASMESTTTSSVKDDNLVAKSAWSQCEEEKLYIYERLRDLEMRVIGFAHHVTSPHISDGEYFDTEANGDQHLQESIDEKDEHANPEVEGNDVLVQKASSVSNGSVPSQEQSNTSISKDQVVSKGNNHSVSNGLKGSEDCNKTDLVSLQNEISDLHEKLEALVADCKFLEDCLKSLQDGNEGRIFIQGILQELRELRKLGLRSRNMSLS</sequence>
<feature type="region of interest" description="Disordered" evidence="6">
    <location>
        <begin position="732"/>
        <end position="769"/>
    </location>
</feature>
<reference evidence="9" key="1">
    <citation type="submission" date="2019-09" db="EMBL/GenBank/DDBJ databases">
        <title>Draft genome information of white flower Hibiscus syriacus.</title>
        <authorList>
            <person name="Kim Y.-M."/>
        </authorList>
    </citation>
    <scope>NUCLEOTIDE SEQUENCE [LARGE SCALE GENOMIC DNA]</scope>
    <source>
        <strain evidence="9">YM2019G1</strain>
    </source>
</reference>
<dbReference type="InterPro" id="IPR007656">
    <property type="entry name" value="GTD-bd"/>
</dbReference>
<evidence type="ECO:0000313" key="9">
    <source>
        <dbReference type="EMBL" id="KAE8660785.1"/>
    </source>
</evidence>